<dbReference type="Proteomes" id="UP000319578">
    <property type="component" value="Unassembled WGS sequence"/>
</dbReference>
<evidence type="ECO:0000313" key="2">
    <source>
        <dbReference type="Proteomes" id="UP000319578"/>
    </source>
</evidence>
<comment type="caution">
    <text evidence="1">The sequence shown here is derived from an EMBL/GenBank/DDBJ whole genome shotgun (WGS) entry which is preliminary data.</text>
</comment>
<evidence type="ECO:0000313" key="1">
    <source>
        <dbReference type="EMBL" id="GED72877.1"/>
    </source>
</evidence>
<reference evidence="1 2" key="1">
    <citation type="submission" date="2019-06" db="EMBL/GenBank/DDBJ databases">
        <title>Whole genome shotgun sequence of Brevibacillus reuszeri NBRC 15719.</title>
        <authorList>
            <person name="Hosoyama A."/>
            <person name="Uohara A."/>
            <person name="Ohji S."/>
            <person name="Ichikawa N."/>
        </authorList>
    </citation>
    <scope>NUCLEOTIDE SEQUENCE [LARGE SCALE GENOMIC DNA]</scope>
    <source>
        <strain evidence="1 2">NBRC 15719</strain>
    </source>
</reference>
<name>A0ABQ0TY58_9BACL</name>
<protein>
    <submittedName>
        <fullName evidence="1">Uncharacterized protein</fullName>
    </submittedName>
</protein>
<sequence>MAICVEFERVSSKGSLAYYRYGSCGHGDGLFELDYKETGEFLEVGGYYA</sequence>
<keyword evidence="2" id="KW-1185">Reference proteome</keyword>
<organism evidence="1 2">
    <name type="scientific">Brevibacillus reuszeri</name>
    <dbReference type="NCBI Taxonomy" id="54915"/>
    <lineage>
        <taxon>Bacteria</taxon>
        <taxon>Bacillati</taxon>
        <taxon>Bacillota</taxon>
        <taxon>Bacilli</taxon>
        <taxon>Bacillales</taxon>
        <taxon>Paenibacillaceae</taxon>
        <taxon>Brevibacillus</taxon>
    </lineage>
</organism>
<gene>
    <name evidence="1" type="ORF">BRE01_65790</name>
</gene>
<accession>A0ABQ0TY58</accession>
<proteinExistence type="predicted"/>
<dbReference type="EMBL" id="BJON01000036">
    <property type="protein sequence ID" value="GED72877.1"/>
    <property type="molecule type" value="Genomic_DNA"/>
</dbReference>